<dbReference type="AlphaFoldDB" id="A0ABD0WVH8"/>
<proteinExistence type="inferred from homology"/>
<dbReference type="Pfam" id="PF13879">
    <property type="entry name" value="Hmw_CFAP97"/>
    <property type="match status" value="1"/>
</dbReference>
<name>A0ABD0WVH8_UMBPY</name>
<protein>
    <submittedName>
        <fullName evidence="2">Uncharacterized protein</fullName>
    </submittedName>
</protein>
<dbReference type="EMBL" id="JAGEUA010000004">
    <property type="protein sequence ID" value="KAL0984455.1"/>
    <property type="molecule type" value="Genomic_DNA"/>
</dbReference>
<keyword evidence="3" id="KW-1185">Reference proteome</keyword>
<accession>A0ABD0WVH8</accession>
<comment type="similarity">
    <text evidence="1">Belongs to the CFAP97 family.</text>
</comment>
<dbReference type="Proteomes" id="UP001557470">
    <property type="component" value="Unassembled WGS sequence"/>
</dbReference>
<reference evidence="2 3" key="1">
    <citation type="submission" date="2024-06" db="EMBL/GenBank/DDBJ databases">
        <authorList>
            <person name="Pan Q."/>
            <person name="Wen M."/>
            <person name="Jouanno E."/>
            <person name="Zahm M."/>
            <person name="Klopp C."/>
            <person name="Cabau C."/>
            <person name="Louis A."/>
            <person name="Berthelot C."/>
            <person name="Parey E."/>
            <person name="Roest Crollius H."/>
            <person name="Montfort J."/>
            <person name="Robinson-Rechavi M."/>
            <person name="Bouchez O."/>
            <person name="Lampietro C."/>
            <person name="Lopez Roques C."/>
            <person name="Donnadieu C."/>
            <person name="Postlethwait J."/>
            <person name="Bobe J."/>
            <person name="Verreycken H."/>
            <person name="Guiguen Y."/>
        </authorList>
    </citation>
    <scope>NUCLEOTIDE SEQUENCE [LARGE SCALE GENOMIC DNA]</scope>
    <source>
        <strain evidence="2">Up_M1</strain>
        <tissue evidence="2">Testis</tissue>
    </source>
</reference>
<evidence type="ECO:0000256" key="1">
    <source>
        <dbReference type="ARBA" id="ARBA00008315"/>
    </source>
</evidence>
<gene>
    <name evidence="2" type="ORF">UPYG_G00141780</name>
</gene>
<dbReference type="InterPro" id="IPR038792">
    <property type="entry name" value="CFAP97D1/2"/>
</dbReference>
<organism evidence="2 3">
    <name type="scientific">Umbra pygmaea</name>
    <name type="common">Eastern mudminnow</name>
    <dbReference type="NCBI Taxonomy" id="75934"/>
    <lineage>
        <taxon>Eukaryota</taxon>
        <taxon>Metazoa</taxon>
        <taxon>Chordata</taxon>
        <taxon>Craniata</taxon>
        <taxon>Vertebrata</taxon>
        <taxon>Euteleostomi</taxon>
        <taxon>Actinopterygii</taxon>
        <taxon>Neopterygii</taxon>
        <taxon>Teleostei</taxon>
        <taxon>Protacanthopterygii</taxon>
        <taxon>Esociformes</taxon>
        <taxon>Umbridae</taxon>
        <taxon>Umbra</taxon>
    </lineage>
</organism>
<sequence>MNNKADYLAFPAIVGTTGQYNTMRKTWDDKRYKYHMDRMQKAKPMVDNKTPRTYLHCHLKMKKVQMEKERLMEVERDNRLLESKISCIMSTKGGLDTWNNYQPIPSLSANLRKRELAKISLENQALLKKINMTKSVYDHKIWLNDFKVTRGYVNRISKYPEQPRPAHKHNMRNFVENNNSITNHSQSHPIWSHFDKYLVCAFIWSVLHSSGSERTVAFSVF</sequence>
<dbReference type="PANTHER" id="PTHR33768">
    <property type="entry name" value="MIP11318P"/>
    <property type="match status" value="1"/>
</dbReference>
<evidence type="ECO:0000313" key="3">
    <source>
        <dbReference type="Proteomes" id="UP001557470"/>
    </source>
</evidence>
<comment type="caution">
    <text evidence="2">The sequence shown here is derived from an EMBL/GenBank/DDBJ whole genome shotgun (WGS) entry which is preliminary data.</text>
</comment>
<evidence type="ECO:0000313" key="2">
    <source>
        <dbReference type="EMBL" id="KAL0984455.1"/>
    </source>
</evidence>
<dbReference type="InterPro" id="IPR029488">
    <property type="entry name" value="Hmw/CFAP97"/>
</dbReference>
<dbReference type="PANTHER" id="PTHR33768:SF5">
    <property type="entry name" value="SPERM AXONEMAL MAINTENANCE PROTEIN CFAP97D1"/>
    <property type="match status" value="1"/>
</dbReference>